<protein>
    <submittedName>
        <fullName evidence="8">B3 domain-containing protein</fullName>
    </submittedName>
</protein>
<feature type="compositionally biased region" description="Polar residues" evidence="6">
    <location>
        <begin position="107"/>
        <end position="125"/>
    </location>
</feature>
<dbReference type="AlphaFoldDB" id="A0AAW0LSB9"/>
<dbReference type="Proteomes" id="UP000237347">
    <property type="component" value="Unassembled WGS sequence"/>
</dbReference>
<dbReference type="Gene3D" id="2.40.330.10">
    <property type="entry name" value="DNA-binding pseudobarrel domain"/>
    <property type="match status" value="1"/>
</dbReference>
<feature type="region of interest" description="Disordered" evidence="6">
    <location>
        <begin position="103"/>
        <end position="125"/>
    </location>
</feature>
<dbReference type="SUPFAM" id="SSF101936">
    <property type="entry name" value="DNA-binding pseudobarrel domain"/>
    <property type="match status" value="1"/>
</dbReference>
<dbReference type="CDD" id="cd10017">
    <property type="entry name" value="B3_DNA"/>
    <property type="match status" value="1"/>
</dbReference>
<evidence type="ECO:0000259" key="7">
    <source>
        <dbReference type="SMART" id="SM01019"/>
    </source>
</evidence>
<dbReference type="EMBL" id="PKMF04000061">
    <property type="protein sequence ID" value="KAK7853799.1"/>
    <property type="molecule type" value="Genomic_DNA"/>
</dbReference>
<dbReference type="GO" id="GO:0005634">
    <property type="term" value="C:nucleus"/>
    <property type="evidence" value="ECO:0007669"/>
    <property type="project" value="UniProtKB-SubCell"/>
</dbReference>
<evidence type="ECO:0000256" key="2">
    <source>
        <dbReference type="ARBA" id="ARBA00023015"/>
    </source>
</evidence>
<dbReference type="PANTHER" id="PTHR34269:SF11">
    <property type="entry name" value="B3 DOMAIN PROTEIN"/>
    <property type="match status" value="1"/>
</dbReference>
<keyword evidence="9" id="KW-1185">Reference proteome</keyword>
<organism evidence="8 9">
    <name type="scientific">Quercus suber</name>
    <name type="common">Cork oak</name>
    <dbReference type="NCBI Taxonomy" id="58331"/>
    <lineage>
        <taxon>Eukaryota</taxon>
        <taxon>Viridiplantae</taxon>
        <taxon>Streptophyta</taxon>
        <taxon>Embryophyta</taxon>
        <taxon>Tracheophyta</taxon>
        <taxon>Spermatophyta</taxon>
        <taxon>Magnoliopsida</taxon>
        <taxon>eudicotyledons</taxon>
        <taxon>Gunneridae</taxon>
        <taxon>Pentapetalae</taxon>
        <taxon>rosids</taxon>
        <taxon>fabids</taxon>
        <taxon>Fagales</taxon>
        <taxon>Fagaceae</taxon>
        <taxon>Quercus</taxon>
    </lineage>
</organism>
<evidence type="ECO:0000313" key="9">
    <source>
        <dbReference type="Proteomes" id="UP000237347"/>
    </source>
</evidence>
<reference evidence="8 9" key="1">
    <citation type="journal article" date="2018" name="Sci. Data">
        <title>The draft genome sequence of cork oak.</title>
        <authorList>
            <person name="Ramos A.M."/>
            <person name="Usie A."/>
            <person name="Barbosa P."/>
            <person name="Barros P.M."/>
            <person name="Capote T."/>
            <person name="Chaves I."/>
            <person name="Simoes F."/>
            <person name="Abreu I."/>
            <person name="Carrasquinho I."/>
            <person name="Faro C."/>
            <person name="Guimaraes J.B."/>
            <person name="Mendonca D."/>
            <person name="Nobrega F."/>
            <person name="Rodrigues L."/>
            <person name="Saibo N.J.M."/>
            <person name="Varela M.C."/>
            <person name="Egas C."/>
            <person name="Matos J."/>
            <person name="Miguel C.M."/>
            <person name="Oliveira M.M."/>
            <person name="Ricardo C.P."/>
            <person name="Goncalves S."/>
        </authorList>
    </citation>
    <scope>NUCLEOTIDE SEQUENCE [LARGE SCALE GENOMIC DNA]</scope>
    <source>
        <strain evidence="9">cv. HL8</strain>
    </source>
</reference>
<dbReference type="InterPro" id="IPR003340">
    <property type="entry name" value="B3_DNA-bd"/>
</dbReference>
<proteinExistence type="predicted"/>
<evidence type="ECO:0000256" key="3">
    <source>
        <dbReference type="ARBA" id="ARBA00023125"/>
    </source>
</evidence>
<feature type="domain" description="TF-B3" evidence="7">
    <location>
        <begin position="146"/>
        <end position="254"/>
    </location>
</feature>
<comment type="subcellular location">
    <subcellularLocation>
        <location evidence="1">Nucleus</location>
    </subcellularLocation>
</comment>
<evidence type="ECO:0000256" key="1">
    <source>
        <dbReference type="ARBA" id="ARBA00004123"/>
    </source>
</evidence>
<keyword evidence="5" id="KW-0539">Nucleus</keyword>
<sequence>MIPITQNLLKTFQNQNSQISTNLALNSGFHTNKCNKEQAMVAITQNLLQALESQNTLVSTDLTLSCVFHTKLNANKCNAGQEEEVSTALTLFDESWFSSNKRKTMQKDQCTPPTTSISHNYSTVTSNTQEESTSMTLSTRFSPWTIIKKLTASDIGSLSRLLVQQSLVRQHILPFFGTDSVAKIESNGLSVTVFDQDSQSEYELVFKKWPSSKSYVFNGKWHEHFVARRELKVGDIIGLYWDPCHSKFNFCVPQRAPLHQMQLLLLFFEWAPTICII</sequence>
<accession>A0AAW0LSB9</accession>
<dbReference type="SMART" id="SM01019">
    <property type="entry name" value="B3"/>
    <property type="match status" value="1"/>
</dbReference>
<comment type="caution">
    <text evidence="8">The sequence shown here is derived from an EMBL/GenBank/DDBJ whole genome shotgun (WGS) entry which is preliminary data.</text>
</comment>
<evidence type="ECO:0000256" key="5">
    <source>
        <dbReference type="ARBA" id="ARBA00023242"/>
    </source>
</evidence>
<dbReference type="PANTHER" id="PTHR34269">
    <property type="entry name" value="TRANSCRIPTION FACTOR B3-DOMAIN FAMILY-RELATED"/>
    <property type="match status" value="1"/>
</dbReference>
<keyword evidence="3" id="KW-0238">DNA-binding</keyword>
<evidence type="ECO:0000256" key="4">
    <source>
        <dbReference type="ARBA" id="ARBA00023163"/>
    </source>
</evidence>
<dbReference type="InterPro" id="IPR015300">
    <property type="entry name" value="DNA-bd_pseudobarrel_sf"/>
</dbReference>
<dbReference type="InterPro" id="IPR051442">
    <property type="entry name" value="B3_domain"/>
</dbReference>
<evidence type="ECO:0000256" key="6">
    <source>
        <dbReference type="SAM" id="MobiDB-lite"/>
    </source>
</evidence>
<keyword evidence="2" id="KW-0805">Transcription regulation</keyword>
<evidence type="ECO:0000313" key="8">
    <source>
        <dbReference type="EMBL" id="KAK7853799.1"/>
    </source>
</evidence>
<name>A0AAW0LSB9_QUESU</name>
<dbReference type="GO" id="GO:0003677">
    <property type="term" value="F:DNA binding"/>
    <property type="evidence" value="ECO:0007669"/>
    <property type="project" value="UniProtKB-KW"/>
</dbReference>
<gene>
    <name evidence="8" type="ORF">CFP56_034448</name>
</gene>
<keyword evidence="4" id="KW-0804">Transcription</keyword>